<gene>
    <name evidence="2" type="ORF">ACFO4N_01015</name>
</gene>
<reference evidence="3" key="1">
    <citation type="journal article" date="2019" name="Int. J. Syst. Evol. Microbiol.">
        <title>The Global Catalogue of Microorganisms (GCM) 10K type strain sequencing project: providing services to taxonomists for standard genome sequencing and annotation.</title>
        <authorList>
            <consortium name="The Broad Institute Genomics Platform"/>
            <consortium name="The Broad Institute Genome Sequencing Center for Infectious Disease"/>
            <person name="Wu L."/>
            <person name="Ma J."/>
        </authorList>
    </citation>
    <scope>NUCLEOTIDE SEQUENCE [LARGE SCALE GENOMIC DNA]</scope>
    <source>
        <strain evidence="3">CGMCC 1.16306</strain>
    </source>
</reference>
<name>A0ABV9GID4_9BACL</name>
<dbReference type="NCBIfam" id="TIGR03599">
    <property type="entry name" value="YloV"/>
    <property type="match status" value="1"/>
</dbReference>
<dbReference type="InterPro" id="IPR033470">
    <property type="entry name" value="FakA-like_C"/>
</dbReference>
<dbReference type="SMART" id="SM01121">
    <property type="entry name" value="Dak1_2"/>
    <property type="match status" value="1"/>
</dbReference>
<dbReference type="RefSeq" id="WP_376845494.1">
    <property type="nucleotide sequence ID" value="NZ_JBHSFW010000001.1"/>
</dbReference>
<dbReference type="SUPFAM" id="SSF101473">
    <property type="entry name" value="DhaL-like"/>
    <property type="match status" value="1"/>
</dbReference>
<dbReference type="InterPro" id="IPR036117">
    <property type="entry name" value="DhaL_dom_sf"/>
</dbReference>
<comment type="caution">
    <text evidence="2">The sequence shown here is derived from an EMBL/GenBank/DDBJ whole genome shotgun (WGS) entry which is preliminary data.</text>
</comment>
<sequence>MLEQGAEDLKSQASAINALNVFPVPDGDTGTNMSLTMESGIKQLKNGQPKTIGQAGRLFAKGLLMGARGNSGVILSQLFRGFSRAVDNHTDLDAETFARAFQSGVEVAYNAVMKPVEGTILTVAKEAAKAAQKKARQGRSVDDVMEATLRAAEEALQHTPKLLPLLKEAGVVDSGGQGLVSIYKGFLFALKNAGGTMMAPPEKTEETPVIHPHQNAQTVMKTEDITYGYCTEIMVRFHPDQRHQFDETAFRKQLSKKGDSLLVVSDEDLLKVHIHTEKPGDILTLGQSYGELIKIKIDNMREQHAEIVHDAPFSQDGEKQHVGDHLPVDAVDASKRVTENDVGIVTVATGKGVETLFKSIGATVVLEGGQTMNPSTEDLVKAIRQTQANHVLVLPNNGNIVMAAKQAAEVAAVQVKVIATKSVAQGLAALMSFRPDQGIEQNAKAMEEALGHVKSGQVTRAVRDTTVNNVNIKTGDYIGLYGDKIITAKPERLQAAKALLTQMIQSDDELVTIIYGENVEKNEADDLARIIEARYDDLEVEVHDGQQSVYDYLIAVE</sequence>
<dbReference type="Proteomes" id="UP001596022">
    <property type="component" value="Unassembled WGS sequence"/>
</dbReference>
<dbReference type="PANTHER" id="PTHR33434:SF4">
    <property type="entry name" value="PHOSPHATASE PROTEIN"/>
    <property type="match status" value="1"/>
</dbReference>
<dbReference type="Pfam" id="PF21645">
    <property type="entry name" value="FakA-like_M"/>
    <property type="match status" value="1"/>
</dbReference>
<dbReference type="InterPro" id="IPR048394">
    <property type="entry name" value="FakA-like_M"/>
</dbReference>
<dbReference type="InterPro" id="IPR019986">
    <property type="entry name" value="YloV-like"/>
</dbReference>
<dbReference type="SMART" id="SM01120">
    <property type="entry name" value="Dak2"/>
    <property type="match status" value="1"/>
</dbReference>
<dbReference type="Pfam" id="PF13684">
    <property type="entry name" value="FakA-like_C"/>
    <property type="match status" value="1"/>
</dbReference>
<dbReference type="EMBL" id="JBHSFW010000001">
    <property type="protein sequence ID" value="MFC4617304.1"/>
    <property type="molecule type" value="Genomic_DNA"/>
</dbReference>
<dbReference type="PANTHER" id="PTHR33434">
    <property type="entry name" value="DEGV DOMAIN-CONTAINING PROTEIN DR_1986-RELATED"/>
    <property type="match status" value="1"/>
</dbReference>
<accession>A0ABV9GID4</accession>
<evidence type="ECO:0000259" key="1">
    <source>
        <dbReference type="PROSITE" id="PS51480"/>
    </source>
</evidence>
<dbReference type="Pfam" id="PF02734">
    <property type="entry name" value="Dak2"/>
    <property type="match status" value="1"/>
</dbReference>
<dbReference type="Gene3D" id="1.25.40.340">
    <property type="match status" value="1"/>
</dbReference>
<evidence type="ECO:0000313" key="2">
    <source>
        <dbReference type="EMBL" id="MFC4617304.1"/>
    </source>
</evidence>
<feature type="domain" description="DhaL" evidence="1">
    <location>
        <begin position="1"/>
        <end position="188"/>
    </location>
</feature>
<dbReference type="InterPro" id="IPR050270">
    <property type="entry name" value="DegV_domain_contain"/>
</dbReference>
<organism evidence="2 3">
    <name type="scientific">Camelliibacillus cellulosilyticus</name>
    <dbReference type="NCBI Taxonomy" id="2174486"/>
    <lineage>
        <taxon>Bacteria</taxon>
        <taxon>Bacillati</taxon>
        <taxon>Bacillota</taxon>
        <taxon>Bacilli</taxon>
        <taxon>Bacillales</taxon>
        <taxon>Sporolactobacillaceae</taxon>
        <taxon>Camelliibacillus</taxon>
    </lineage>
</organism>
<evidence type="ECO:0000313" key="3">
    <source>
        <dbReference type="Proteomes" id="UP001596022"/>
    </source>
</evidence>
<protein>
    <submittedName>
        <fullName evidence="2">DAK2 domain-containing protein</fullName>
    </submittedName>
</protein>
<dbReference type="InterPro" id="IPR004007">
    <property type="entry name" value="DhaL_dom"/>
</dbReference>
<keyword evidence="3" id="KW-1185">Reference proteome</keyword>
<dbReference type="PROSITE" id="PS51480">
    <property type="entry name" value="DHAL"/>
    <property type="match status" value="1"/>
</dbReference>
<proteinExistence type="predicted"/>